<protein>
    <submittedName>
        <fullName evidence="2">DUF3109 family protein</fullName>
    </submittedName>
</protein>
<sequence length="190" mass="21770">MIIVGKAIISDDIKEQFFVCDLTKCKGACCEEGDLGAPLTEEELPILEEIYEKVKPYLMPEGIKAIEQQGKYIKDWEGDFSTPTVDGRHCAYANYDEKGILKCGIEQAKLDGKIDFQKPISCHLYPIRIKAYDDFDAVNYHRWQICDPACHLGDSLKVPLYKFLREPLIRKYGEAWYAELVEQIENPKAL</sequence>
<dbReference type="EMBL" id="JAUHJS010000002">
    <property type="protein sequence ID" value="MDN4164943.1"/>
    <property type="molecule type" value="Genomic_DNA"/>
</dbReference>
<evidence type="ECO:0000313" key="2">
    <source>
        <dbReference type="EMBL" id="MDN4164943.1"/>
    </source>
</evidence>
<evidence type="ECO:0000256" key="1">
    <source>
        <dbReference type="ARBA" id="ARBA00093770"/>
    </source>
</evidence>
<gene>
    <name evidence="2" type="ORF">QWY31_05485</name>
</gene>
<dbReference type="Pfam" id="PF11307">
    <property type="entry name" value="DUF3109"/>
    <property type="match status" value="1"/>
</dbReference>
<organism evidence="2 3">
    <name type="scientific">Shiella aurantiaca</name>
    <dbReference type="NCBI Taxonomy" id="3058365"/>
    <lineage>
        <taxon>Bacteria</taxon>
        <taxon>Pseudomonadati</taxon>
        <taxon>Bacteroidota</taxon>
        <taxon>Cytophagia</taxon>
        <taxon>Cytophagales</taxon>
        <taxon>Shiellaceae</taxon>
        <taxon>Shiella</taxon>
    </lineage>
</organism>
<comment type="similarity">
    <text evidence="1">Belongs to the Rv0495c family.</text>
</comment>
<dbReference type="RefSeq" id="WP_320003467.1">
    <property type="nucleotide sequence ID" value="NZ_JAUHJS010000002.1"/>
</dbReference>
<dbReference type="Proteomes" id="UP001168552">
    <property type="component" value="Unassembled WGS sequence"/>
</dbReference>
<comment type="caution">
    <text evidence="2">The sequence shown here is derived from an EMBL/GenBank/DDBJ whole genome shotgun (WGS) entry which is preliminary data.</text>
</comment>
<keyword evidence="3" id="KW-1185">Reference proteome</keyword>
<accession>A0ABT8F3Q8</accession>
<proteinExistence type="inferred from homology"/>
<dbReference type="InterPro" id="IPR021458">
    <property type="entry name" value="Rv0495c"/>
</dbReference>
<reference evidence="2" key="1">
    <citation type="submission" date="2023-06" db="EMBL/GenBank/DDBJ databases">
        <title>Cytophagales bacterium Strain LB-30, isolated from soil.</title>
        <authorList>
            <person name="Liu B."/>
        </authorList>
    </citation>
    <scope>NUCLEOTIDE SEQUENCE</scope>
    <source>
        <strain evidence="2">LB-30</strain>
    </source>
</reference>
<evidence type="ECO:0000313" key="3">
    <source>
        <dbReference type="Proteomes" id="UP001168552"/>
    </source>
</evidence>
<name>A0ABT8F3Q8_9BACT</name>